<accession>A0A426FS58</accession>
<dbReference type="NCBIfam" id="TIGR03300">
    <property type="entry name" value="assembly_YfgL"/>
    <property type="match status" value="1"/>
</dbReference>
<proteinExistence type="inferred from homology"/>
<dbReference type="Gene3D" id="2.130.10.10">
    <property type="entry name" value="YVTN repeat-like/Quinoprotein amine dehydrogenase"/>
    <property type="match status" value="1"/>
</dbReference>
<evidence type="ECO:0000259" key="6">
    <source>
        <dbReference type="Pfam" id="PF13360"/>
    </source>
</evidence>
<comment type="caution">
    <text evidence="7">The sequence shown here is derived from an EMBL/GenBank/DDBJ whole genome shotgun (WGS) entry which is preliminary data.</text>
</comment>
<dbReference type="InterPro" id="IPR011047">
    <property type="entry name" value="Quinoprotein_ADH-like_sf"/>
</dbReference>
<dbReference type="InterPro" id="IPR017687">
    <property type="entry name" value="BamB"/>
</dbReference>
<dbReference type="AlphaFoldDB" id="A0A426FS58"/>
<comment type="subcellular location">
    <subcellularLocation>
        <location evidence="4">Cell outer membrane</location>
    </subcellularLocation>
</comment>
<dbReference type="EMBL" id="RRUE01000001">
    <property type="protein sequence ID" value="RRN45559.1"/>
    <property type="molecule type" value="Genomic_DNA"/>
</dbReference>
<comment type="function">
    <text evidence="4">Part of the outer membrane protein assembly complex, which is involved in assembly and insertion of beta-barrel proteins into the outer membrane.</text>
</comment>
<evidence type="ECO:0000313" key="7">
    <source>
        <dbReference type="EMBL" id="RRN45559.1"/>
    </source>
</evidence>
<dbReference type="HAMAP" id="MF_00923">
    <property type="entry name" value="OM_assembly_BamB"/>
    <property type="match status" value="1"/>
</dbReference>
<dbReference type="RefSeq" id="WP_125094988.1">
    <property type="nucleotide sequence ID" value="NZ_RRUE01000001.1"/>
</dbReference>
<sequence>MAGARTPLRSAGALHATGTLTPAGFTAHDDHAGSQASHPVQPAGLSRRRLLGGLVLGATLLPLSACSLFGDDKAEPPPYPVPKPEGDAARIRLRWKNTSGSEAKTGFQPVVSGDSLWVVDAKGTVRRLSRRDGREAGSFRVRSEAIAGLAADDELVVLVNRDGTVLGLSPDGQERWQVRLDSEVVTAPILADSAVLVRTIEGKVLALERGGGSQRWNWQAPTALLNLWQSSPMVVDGDTVYVGLPNARLVALDLRFGVPRWDTAIASSLGATELERLIDIVGAPVMMGSDLCAVAYQGRVACVRTLDGELSWSRALSSASGMAGDHEDLVIVDAGEVIQLLRPGGGTVWRQDGYVRRGLSAPVIAPNKRLLFGDRFGNLSVLSMDDGSTLARIEIDDTAFATPPLVVDDTAYVQTLDGTVAAVALR</sequence>
<dbReference type="InterPro" id="IPR015943">
    <property type="entry name" value="WD40/YVTN_repeat-like_dom_sf"/>
</dbReference>
<dbReference type="GO" id="GO:0009279">
    <property type="term" value="C:cell outer membrane"/>
    <property type="evidence" value="ECO:0007669"/>
    <property type="project" value="UniProtKB-SubCell"/>
</dbReference>
<dbReference type="SMART" id="SM00564">
    <property type="entry name" value="PQQ"/>
    <property type="match status" value="5"/>
</dbReference>
<keyword evidence="3 4" id="KW-0998">Cell outer membrane</keyword>
<protein>
    <recommendedName>
        <fullName evidence="4">Outer membrane protein assembly factor BamB</fullName>
    </recommendedName>
</protein>
<comment type="subunit">
    <text evidence="4">Part of the Bam complex.</text>
</comment>
<gene>
    <name evidence="4 7" type="primary">bamB</name>
    <name evidence="7" type="ORF">EHV23_05100</name>
</gene>
<evidence type="ECO:0000256" key="2">
    <source>
        <dbReference type="ARBA" id="ARBA00023136"/>
    </source>
</evidence>
<comment type="similarity">
    <text evidence="4">Belongs to the BamB family.</text>
</comment>
<dbReference type="GO" id="GO:0051205">
    <property type="term" value="P:protein insertion into membrane"/>
    <property type="evidence" value="ECO:0007669"/>
    <property type="project" value="UniProtKB-UniRule"/>
</dbReference>
<dbReference type="GO" id="GO:0043165">
    <property type="term" value="P:Gram-negative-bacterium-type cell outer membrane assembly"/>
    <property type="evidence" value="ECO:0007669"/>
    <property type="project" value="UniProtKB-UniRule"/>
</dbReference>
<evidence type="ECO:0000256" key="4">
    <source>
        <dbReference type="HAMAP-Rule" id="MF_00923"/>
    </source>
</evidence>
<keyword evidence="1 4" id="KW-0732">Signal</keyword>
<evidence type="ECO:0000256" key="3">
    <source>
        <dbReference type="ARBA" id="ARBA00023237"/>
    </source>
</evidence>
<dbReference type="OrthoDB" id="5173551at2"/>
<feature type="region of interest" description="Disordered" evidence="5">
    <location>
        <begin position="1"/>
        <end position="41"/>
    </location>
</feature>
<dbReference type="PANTHER" id="PTHR34512:SF30">
    <property type="entry name" value="OUTER MEMBRANE PROTEIN ASSEMBLY FACTOR BAMB"/>
    <property type="match status" value="1"/>
</dbReference>
<dbReference type="Pfam" id="PF13360">
    <property type="entry name" value="PQQ_2"/>
    <property type="match status" value="1"/>
</dbReference>
<dbReference type="Proteomes" id="UP000270261">
    <property type="component" value="Unassembled WGS sequence"/>
</dbReference>
<keyword evidence="8" id="KW-1185">Reference proteome</keyword>
<dbReference type="SUPFAM" id="SSF50998">
    <property type="entry name" value="Quinoprotein alcohol dehydrogenase-like"/>
    <property type="match status" value="1"/>
</dbReference>
<dbReference type="PANTHER" id="PTHR34512">
    <property type="entry name" value="CELL SURFACE PROTEIN"/>
    <property type="match status" value="1"/>
</dbReference>
<evidence type="ECO:0000313" key="8">
    <source>
        <dbReference type="Proteomes" id="UP000270261"/>
    </source>
</evidence>
<evidence type="ECO:0000256" key="1">
    <source>
        <dbReference type="ARBA" id="ARBA00022729"/>
    </source>
</evidence>
<dbReference type="InterPro" id="IPR018391">
    <property type="entry name" value="PQQ_b-propeller_rpt"/>
</dbReference>
<feature type="domain" description="Pyrrolo-quinoline quinone repeat" evidence="6">
    <location>
        <begin position="122"/>
        <end position="340"/>
    </location>
</feature>
<dbReference type="InterPro" id="IPR002372">
    <property type="entry name" value="PQQ_rpt_dom"/>
</dbReference>
<reference evidence="7 8" key="1">
    <citation type="submission" date="2018-11" db="EMBL/GenBank/DDBJ databases">
        <title>Genome sequencing of Lautropia sp. KCOM 2505 (= ChDC F240).</title>
        <authorList>
            <person name="Kook J.-K."/>
            <person name="Park S.-N."/>
            <person name="Lim Y.K."/>
        </authorList>
    </citation>
    <scope>NUCLEOTIDE SEQUENCE [LARGE SCALE GENOMIC DNA]</scope>
    <source>
        <strain evidence="7 8">KCOM 2505</strain>
    </source>
</reference>
<organism evidence="7 8">
    <name type="scientific">Lautropia dentalis</name>
    <dbReference type="NCBI Taxonomy" id="2490857"/>
    <lineage>
        <taxon>Bacteria</taxon>
        <taxon>Pseudomonadati</taxon>
        <taxon>Pseudomonadota</taxon>
        <taxon>Betaproteobacteria</taxon>
        <taxon>Burkholderiales</taxon>
        <taxon>Burkholderiaceae</taxon>
        <taxon>Lautropia</taxon>
    </lineage>
</organism>
<evidence type="ECO:0000256" key="5">
    <source>
        <dbReference type="SAM" id="MobiDB-lite"/>
    </source>
</evidence>
<keyword evidence="2 4" id="KW-0472">Membrane</keyword>
<name>A0A426FS58_9BURK</name>